<proteinExistence type="predicted"/>
<evidence type="ECO:0000313" key="1">
    <source>
        <dbReference type="EMBL" id="MDL2402418.1"/>
    </source>
</evidence>
<dbReference type="EMBL" id="JARFYM010000029">
    <property type="protein sequence ID" value="MDL2402418.1"/>
    <property type="molecule type" value="Genomic_DNA"/>
</dbReference>
<name>A0ABT7K1C8_9HYPH</name>
<dbReference type="Proteomes" id="UP001172645">
    <property type="component" value="Unassembled WGS sequence"/>
</dbReference>
<dbReference type="InterPro" id="IPR040442">
    <property type="entry name" value="Pyrv_kinase-like_dom_sf"/>
</dbReference>
<dbReference type="SUPFAM" id="SSF51621">
    <property type="entry name" value="Phosphoenolpyruvate/pyruvate domain"/>
    <property type="match status" value="1"/>
</dbReference>
<accession>A0ABT7K1C8</accession>
<dbReference type="InterPro" id="IPR015813">
    <property type="entry name" value="Pyrv/PenolPyrv_kinase-like_dom"/>
</dbReference>
<dbReference type="Gene3D" id="3.20.20.60">
    <property type="entry name" value="Phosphoenolpyruvate-binding domains"/>
    <property type="match status" value="1"/>
</dbReference>
<keyword evidence="2" id="KW-1185">Reference proteome</keyword>
<sequence>MDQTVFVPKSIGRLRIRRERFEYLISSPDLTYLMDAHDGLSCCGCMQASFKAIWASDLSISETLGYREVNETRWTN</sequence>
<evidence type="ECO:0000313" key="2">
    <source>
        <dbReference type="Proteomes" id="UP001172645"/>
    </source>
</evidence>
<gene>
    <name evidence="1" type="ORF">PY649_26340</name>
</gene>
<dbReference type="RefSeq" id="WP_285871802.1">
    <property type="nucleotide sequence ID" value="NZ_JARFYM010000029.1"/>
</dbReference>
<comment type="caution">
    <text evidence="1">The sequence shown here is derived from an EMBL/GenBank/DDBJ whole genome shotgun (WGS) entry which is preliminary data.</text>
</comment>
<reference evidence="1" key="1">
    <citation type="submission" date="2023-06" db="EMBL/GenBank/DDBJ databases">
        <title>Phylogenetic Diversity of Rhizobium strains.</title>
        <authorList>
            <person name="Moura F.T."/>
            <person name="Helene L.C.F."/>
            <person name="Hungria M."/>
        </authorList>
    </citation>
    <scope>NUCLEOTIDE SEQUENCE</scope>
    <source>
        <strain evidence="1">CCGE526</strain>
    </source>
</reference>
<organism evidence="1 2">
    <name type="scientific">Rhizobium mayense</name>
    <dbReference type="NCBI Taxonomy" id="1312184"/>
    <lineage>
        <taxon>Bacteria</taxon>
        <taxon>Pseudomonadati</taxon>
        <taxon>Pseudomonadota</taxon>
        <taxon>Alphaproteobacteria</taxon>
        <taxon>Hyphomicrobiales</taxon>
        <taxon>Rhizobiaceae</taxon>
        <taxon>Rhizobium/Agrobacterium group</taxon>
        <taxon>Rhizobium</taxon>
    </lineage>
</organism>
<protein>
    <submittedName>
        <fullName evidence="1">Uncharacterized protein</fullName>
    </submittedName>
</protein>